<name>A0A9W6GAV0_9ACTN</name>
<evidence type="ECO:0000256" key="2">
    <source>
        <dbReference type="ARBA" id="ARBA00004533"/>
    </source>
</evidence>
<dbReference type="GO" id="GO:0042626">
    <property type="term" value="F:ATPase-coupled transmembrane transporter activity"/>
    <property type="evidence" value="ECO:0007669"/>
    <property type="project" value="InterPro"/>
</dbReference>
<keyword evidence="11" id="KW-0449">Lipoprotein</keyword>
<evidence type="ECO:0000313" key="11">
    <source>
        <dbReference type="EMBL" id="GLI43462.1"/>
    </source>
</evidence>
<feature type="signal peptide" evidence="10">
    <location>
        <begin position="1"/>
        <end position="32"/>
    </location>
</feature>
<keyword evidence="7 10" id="KW-0732">Signal</keyword>
<dbReference type="EMBL" id="BSDT01000001">
    <property type="protein sequence ID" value="GLI43462.1"/>
    <property type="molecule type" value="Genomic_DNA"/>
</dbReference>
<evidence type="ECO:0000256" key="9">
    <source>
        <dbReference type="ARBA" id="ARBA00024031"/>
    </source>
</evidence>
<comment type="subcellular location">
    <subcellularLocation>
        <location evidence="2">Cell inner membrane</location>
    </subcellularLocation>
    <subcellularLocation>
        <location evidence="1">Periplasm</location>
    </subcellularLocation>
</comment>
<keyword evidence="5" id="KW-1003">Cell membrane</keyword>
<dbReference type="CDD" id="cd13553">
    <property type="entry name" value="PBP2_NrtA_CpmA_like"/>
    <property type="match status" value="1"/>
</dbReference>
<evidence type="ECO:0000256" key="1">
    <source>
        <dbReference type="ARBA" id="ARBA00004418"/>
    </source>
</evidence>
<evidence type="ECO:0000313" key="12">
    <source>
        <dbReference type="Proteomes" id="UP001144313"/>
    </source>
</evidence>
<reference evidence="11" key="1">
    <citation type="submission" date="2022-12" db="EMBL/GenBank/DDBJ databases">
        <title>Reference genome sequencing for broad-spectrum identification of bacterial and archaeal isolates by mass spectrometry.</title>
        <authorList>
            <person name="Sekiguchi Y."/>
            <person name="Tourlousse D.M."/>
        </authorList>
    </citation>
    <scope>NUCLEOTIDE SEQUENCE</scope>
    <source>
        <strain evidence="11">LLR39Z86</strain>
    </source>
</reference>
<keyword evidence="12" id="KW-1185">Reference proteome</keyword>
<keyword evidence="4" id="KW-0813">Transport</keyword>
<dbReference type="InterPro" id="IPR010067">
    <property type="entry name" value="ABC_SsuA_sub-bd"/>
</dbReference>
<dbReference type="NCBIfam" id="TIGR01728">
    <property type="entry name" value="SsuA_fam"/>
    <property type="match status" value="1"/>
</dbReference>
<dbReference type="AlphaFoldDB" id="A0A9W6GAV0"/>
<dbReference type="PANTHER" id="PTHR30024:SF47">
    <property type="entry name" value="TAURINE-BINDING PERIPLASMIC PROTEIN"/>
    <property type="match status" value="1"/>
</dbReference>
<organism evidence="11 12">
    <name type="scientific">Glycomyces algeriensis</name>
    <dbReference type="NCBI Taxonomy" id="256037"/>
    <lineage>
        <taxon>Bacteria</taxon>
        <taxon>Bacillati</taxon>
        <taxon>Actinomycetota</taxon>
        <taxon>Actinomycetes</taxon>
        <taxon>Glycomycetales</taxon>
        <taxon>Glycomycetaceae</taxon>
        <taxon>Glycomyces</taxon>
    </lineage>
</organism>
<keyword evidence="6" id="KW-0997">Cell inner membrane</keyword>
<evidence type="ECO:0000256" key="10">
    <source>
        <dbReference type="SAM" id="SignalP"/>
    </source>
</evidence>
<dbReference type="PANTHER" id="PTHR30024">
    <property type="entry name" value="ALIPHATIC SULFONATES-BINDING PROTEIN-RELATED"/>
    <property type="match status" value="1"/>
</dbReference>
<keyword evidence="8" id="KW-0472">Membrane</keyword>
<dbReference type="PROSITE" id="PS51318">
    <property type="entry name" value="TAT"/>
    <property type="match status" value="1"/>
</dbReference>
<evidence type="ECO:0000256" key="8">
    <source>
        <dbReference type="ARBA" id="ARBA00023136"/>
    </source>
</evidence>
<comment type="similarity">
    <text evidence="3">Belongs to the bacterial solute-binding protein SsuA/TauA family.</text>
</comment>
<dbReference type="Pfam" id="PF13379">
    <property type="entry name" value="NMT1_2"/>
    <property type="match status" value="1"/>
</dbReference>
<protein>
    <submittedName>
        <fullName evidence="11">Lipoprotein</fullName>
    </submittedName>
</protein>
<evidence type="ECO:0000256" key="5">
    <source>
        <dbReference type="ARBA" id="ARBA00022475"/>
    </source>
</evidence>
<comment type="caution">
    <text evidence="11">The sequence shown here is derived from an EMBL/GenBank/DDBJ whole genome shotgun (WGS) entry which is preliminary data.</text>
</comment>
<dbReference type="InterPro" id="IPR006311">
    <property type="entry name" value="TAT_signal"/>
</dbReference>
<accession>A0A9W6GAV0</accession>
<evidence type="ECO:0000256" key="6">
    <source>
        <dbReference type="ARBA" id="ARBA00022519"/>
    </source>
</evidence>
<evidence type="ECO:0000256" key="3">
    <source>
        <dbReference type="ARBA" id="ARBA00010742"/>
    </source>
</evidence>
<proteinExistence type="inferred from homology"/>
<dbReference type="Gene3D" id="3.40.190.10">
    <property type="entry name" value="Periplasmic binding protein-like II"/>
    <property type="match status" value="2"/>
</dbReference>
<dbReference type="Proteomes" id="UP001144313">
    <property type="component" value="Unassembled WGS sequence"/>
</dbReference>
<evidence type="ECO:0000256" key="4">
    <source>
        <dbReference type="ARBA" id="ARBA00022448"/>
    </source>
</evidence>
<evidence type="ECO:0000256" key="7">
    <source>
        <dbReference type="ARBA" id="ARBA00022729"/>
    </source>
</evidence>
<gene>
    <name evidence="11" type="ORF">GALLR39Z86_33120</name>
</gene>
<dbReference type="InterPro" id="IPR044527">
    <property type="entry name" value="NrtA/CpmA_ABC-bd_dom"/>
</dbReference>
<comment type="similarity">
    <text evidence="9">Belongs to the CmpA/NrtA family.</text>
</comment>
<dbReference type="GO" id="GO:0042597">
    <property type="term" value="C:periplasmic space"/>
    <property type="evidence" value="ECO:0007669"/>
    <property type="project" value="UniProtKB-SubCell"/>
</dbReference>
<dbReference type="SUPFAM" id="SSF53850">
    <property type="entry name" value="Periplasmic binding protein-like II"/>
    <property type="match status" value="1"/>
</dbReference>
<dbReference type="GO" id="GO:0005886">
    <property type="term" value="C:plasma membrane"/>
    <property type="evidence" value="ECO:0007669"/>
    <property type="project" value="UniProtKB-SubCell"/>
</dbReference>
<feature type="chain" id="PRO_5040808775" evidence="10">
    <location>
        <begin position="33"/>
        <end position="369"/>
    </location>
</feature>
<sequence>MPSQSESIPMSIRRRSVIAAAGAALTAAPVLAACGNDGDGATAAAEADGATASGTIRLGYFGNVTHAPALVGLEAGVFKETLPEAVHIEETVFNAGPSAIEALFADAIDISYIGPNPAINGWAQSQGQALHIIGGSTSGGAGLVVNESITTVEDLRGKALATPQLGNTQDVAARYWLKEQGFATDENGGGDVAVTPIDNAEVAAAFDAGTVQAAWAVEPRYSDLVIKHGALEFVNERELWEGGQFVTTHIIVSKAFLDEQPALVKAFLEAHLAALDFIAENPEEAQTASNDRIEALTDKRLDDAVIAAAWENLTFTADPIAASLQGSKEHAVEVGLLEEVDLKGIYALEALNQVLADRGDAEVSAGDLA</sequence>